<gene>
    <name evidence="1" type="ORF">HMPREF9380_1218</name>
</gene>
<accession>F3UXI0</accession>
<organism evidence="1 2">
    <name type="scientific">Streptococcus sanguinis SK49</name>
    <dbReference type="NCBI Taxonomy" id="888808"/>
    <lineage>
        <taxon>Bacteria</taxon>
        <taxon>Bacillati</taxon>
        <taxon>Bacillota</taxon>
        <taxon>Bacilli</taxon>
        <taxon>Lactobacillales</taxon>
        <taxon>Streptococcaceae</taxon>
        <taxon>Streptococcus</taxon>
    </lineage>
</organism>
<evidence type="ECO:0000313" key="2">
    <source>
        <dbReference type="Proteomes" id="UP000006459"/>
    </source>
</evidence>
<sequence length="232" mass="27673">MSFTDNTKIDILFDRYNSGSFFKSDGFNYKQFNKLSLRFPGIDHGDGSEFRNYLMIYQGDTISQNYGNQYEVTSFQLKNPQTHKLQTYYEYDVTPESNIFPPVYFLQDTSHSAEGRQKFFDDYQPNDSRNYWIRSSMRFFSGTDSLWNNRLNIELESYPYQLFYSERFENLPIHLDMTGDNFKMVVTETYVMDHKDNSNGIRVQSRSKTYTNENKDQYVTEILNNKEKTNVR</sequence>
<dbReference type="eggNOG" id="ENOG5031FZC">
    <property type="taxonomic scope" value="Bacteria"/>
</dbReference>
<dbReference type="HOGENOM" id="CLU_076097_0_0_9"/>
<dbReference type="AlphaFoldDB" id="F3UXI0"/>
<dbReference type="PATRIC" id="fig|888808.3.peg.1190"/>
<proteinExistence type="predicted"/>
<comment type="caution">
    <text evidence="1">The sequence shown here is derived from an EMBL/GenBank/DDBJ whole genome shotgun (WGS) entry which is preliminary data.</text>
</comment>
<evidence type="ECO:0000313" key="1">
    <source>
        <dbReference type="EMBL" id="EGJ38619.1"/>
    </source>
</evidence>
<dbReference type="EMBL" id="AFFO01000009">
    <property type="protein sequence ID" value="EGJ38619.1"/>
    <property type="molecule type" value="Genomic_DNA"/>
</dbReference>
<dbReference type="Proteomes" id="UP000006459">
    <property type="component" value="Unassembled WGS sequence"/>
</dbReference>
<name>F3UXI0_STRSA</name>
<protein>
    <submittedName>
        <fullName evidence="1">Uncharacterized protein</fullName>
    </submittedName>
</protein>
<reference evidence="1 2" key="1">
    <citation type="submission" date="2011-03" db="EMBL/GenBank/DDBJ databases">
        <authorList>
            <person name="Muzny D."/>
            <person name="Qin X."/>
            <person name="Deng J."/>
            <person name="Jiang H."/>
            <person name="Liu Y."/>
            <person name="Qu J."/>
            <person name="Song X.-Z."/>
            <person name="Zhang L."/>
            <person name="Thornton R."/>
            <person name="Coyle M."/>
            <person name="Francisco L."/>
            <person name="Jackson L."/>
            <person name="Javaid M."/>
            <person name="Korchina V."/>
            <person name="Kovar C."/>
            <person name="Mata R."/>
            <person name="Mathew T."/>
            <person name="Ngo R."/>
            <person name="Nguyen L."/>
            <person name="Nguyen N."/>
            <person name="Okwuonu G."/>
            <person name="Ongeri F."/>
            <person name="Pham C."/>
            <person name="Simmons D."/>
            <person name="Wilczek-Boney K."/>
            <person name="Hale W."/>
            <person name="Jakkamsetti A."/>
            <person name="Pham P."/>
            <person name="Ruth R."/>
            <person name="San Lucas F."/>
            <person name="Warren J."/>
            <person name="Zhang J."/>
            <person name="Zhao Z."/>
            <person name="Zhou C."/>
            <person name="Zhu D."/>
            <person name="Lee S."/>
            <person name="Bess C."/>
            <person name="Blankenburg K."/>
            <person name="Forbes L."/>
            <person name="Fu Q."/>
            <person name="Gubbala S."/>
            <person name="Hirani K."/>
            <person name="Jayaseelan J.C."/>
            <person name="Lara F."/>
            <person name="Munidasa M."/>
            <person name="Palculict T."/>
            <person name="Patil S."/>
            <person name="Pu L.-L."/>
            <person name="Saada N."/>
            <person name="Tang L."/>
            <person name="Weissenberger G."/>
            <person name="Zhu Y."/>
            <person name="Hemphill L."/>
            <person name="Shang Y."/>
            <person name="Youmans B."/>
            <person name="Ayvaz T."/>
            <person name="Ross M."/>
            <person name="Santibanez J."/>
            <person name="Aqrawi P."/>
            <person name="Gross S."/>
            <person name="Joshi V."/>
            <person name="Fowler G."/>
            <person name="Nazareth L."/>
            <person name="Reid J."/>
            <person name="Worley K."/>
            <person name="Petrosino J."/>
            <person name="Highlander S."/>
            <person name="Gibbs R."/>
        </authorList>
    </citation>
    <scope>NUCLEOTIDE SEQUENCE [LARGE SCALE GENOMIC DNA]</scope>
    <source>
        <strain evidence="1 2">SK49</strain>
    </source>
</reference>